<evidence type="ECO:0000256" key="6">
    <source>
        <dbReference type="SAM" id="SignalP"/>
    </source>
</evidence>
<dbReference type="NCBIfam" id="TIGR04226">
    <property type="entry name" value="RrgB_K2N_iso_D2"/>
    <property type="match status" value="1"/>
</dbReference>
<evidence type="ECO:0000259" key="9">
    <source>
        <dbReference type="Pfam" id="PF17802"/>
    </source>
</evidence>
<dbReference type="Gene3D" id="2.60.40.740">
    <property type="match status" value="1"/>
</dbReference>
<evidence type="ECO:0000259" key="7">
    <source>
        <dbReference type="Pfam" id="PF00746"/>
    </source>
</evidence>
<dbReference type="InterPro" id="IPR048052">
    <property type="entry name" value="FM1-like"/>
</dbReference>
<keyword evidence="2" id="KW-0964">Secreted</keyword>
<name>A0A852RF96_9MICO</name>
<dbReference type="InterPro" id="IPR026466">
    <property type="entry name" value="Fim_isopep_form_D2_dom"/>
</dbReference>
<dbReference type="InterPro" id="IPR032364">
    <property type="entry name" value="GramPos_pilinD1_N"/>
</dbReference>
<dbReference type="InterPro" id="IPR013783">
    <property type="entry name" value="Ig-like_fold"/>
</dbReference>
<dbReference type="Pfam" id="PF00746">
    <property type="entry name" value="Gram_pos_anchor"/>
    <property type="match status" value="1"/>
</dbReference>
<evidence type="ECO:0000313" key="10">
    <source>
        <dbReference type="EMBL" id="NYD28036.1"/>
    </source>
</evidence>
<accession>A0A852RF96</accession>
<organism evidence="10 11">
    <name type="scientific">Leucobacter aridicollis</name>
    <dbReference type="NCBI Taxonomy" id="283878"/>
    <lineage>
        <taxon>Bacteria</taxon>
        <taxon>Bacillati</taxon>
        <taxon>Actinomycetota</taxon>
        <taxon>Actinomycetes</taxon>
        <taxon>Micrococcales</taxon>
        <taxon>Microbacteriaceae</taxon>
        <taxon>Leucobacter</taxon>
    </lineage>
</organism>
<protein>
    <submittedName>
        <fullName evidence="10">Fimbrial isopeptide formation D2 family protein/LPXTG-motif cell wall-anchored protein</fullName>
    </submittedName>
</protein>
<dbReference type="InterPro" id="IPR041033">
    <property type="entry name" value="SpaA_PFL_dom_1"/>
</dbReference>
<feature type="domain" description="Gram-positive cocci surface proteins LPxTG" evidence="7">
    <location>
        <begin position="446"/>
        <end position="480"/>
    </location>
</feature>
<feature type="domain" description="SpaA-like prealbumin fold" evidence="9">
    <location>
        <begin position="348"/>
        <end position="434"/>
    </location>
</feature>
<dbReference type="AlphaFoldDB" id="A0A852RF96"/>
<dbReference type="NCBIfam" id="NF033902">
    <property type="entry name" value="iso_D2_wall_anc"/>
    <property type="match status" value="1"/>
</dbReference>
<dbReference type="GO" id="GO:0005975">
    <property type="term" value="P:carbohydrate metabolic process"/>
    <property type="evidence" value="ECO:0007669"/>
    <property type="project" value="UniProtKB-ARBA"/>
</dbReference>
<keyword evidence="5" id="KW-1133">Transmembrane helix</keyword>
<keyword evidence="3 6" id="KW-0732">Signal</keyword>
<sequence>MTEMKNRVRRSSALLGAAVILAGSLGVASSPAFAAPGDAGTGSITVHKLEKPETADFGVADGTKLDLSIHGDKVKPLVAGFKYCEIQGIDLKTQAGWDALKGLTAVQTVSDDVDVPGYNTINCSQQRMTSAADGTYEFTNLVADKAYVVFESKRATGAVAVAQPAIVTVPYPGKDAVSGDPTWNYHPHIYPKNLMGGQGSTKTADLQGDQLGFDITVPIKPLGDGVTYTEFRIEDALASSVAYKGGKVAIDGQDLTLGTDYTLVAGPPVKMTLTPAGLTKLNAAVGKDLVFRIDVSLVGTGTTENKAQVFINGEKSPTDPEIKEPESEKFFAGVHVLKTGTTIAGDTVNLKGATFELYSVPAATTDCKATGTEVSGAKKVAGSFVSGNDGKTNTVTVAEGTYCAYETVAPAGYKGIAKGAVFNVNAAGAYTTVDNTQMSLGAGDLPALPITGAAGNVLMLGGGALVLATAGILVATRRRKLAEQA</sequence>
<dbReference type="NCBIfam" id="TIGR01167">
    <property type="entry name" value="LPXTG_anchor"/>
    <property type="match status" value="1"/>
</dbReference>
<proteinExistence type="predicted"/>
<dbReference type="Proteomes" id="UP000586095">
    <property type="component" value="Unassembled WGS sequence"/>
</dbReference>
<evidence type="ECO:0000256" key="1">
    <source>
        <dbReference type="ARBA" id="ARBA00022512"/>
    </source>
</evidence>
<keyword evidence="11" id="KW-1185">Reference proteome</keyword>
<keyword evidence="5" id="KW-0812">Transmembrane</keyword>
<feature type="transmembrane region" description="Helical" evidence="5">
    <location>
        <begin position="457"/>
        <end position="476"/>
    </location>
</feature>
<dbReference type="Pfam" id="PF16555">
    <property type="entry name" value="GramPos_pilinD1"/>
    <property type="match status" value="1"/>
</dbReference>
<keyword evidence="4" id="KW-0572">Peptidoglycan-anchor</keyword>
<evidence type="ECO:0000256" key="4">
    <source>
        <dbReference type="ARBA" id="ARBA00023088"/>
    </source>
</evidence>
<dbReference type="Pfam" id="PF17802">
    <property type="entry name" value="SpaA"/>
    <property type="match status" value="1"/>
</dbReference>
<feature type="chain" id="PRO_5032503880" evidence="6">
    <location>
        <begin position="35"/>
        <end position="485"/>
    </location>
</feature>
<feature type="signal peptide" evidence="6">
    <location>
        <begin position="1"/>
        <end position="34"/>
    </location>
</feature>
<reference evidence="10 11" key="1">
    <citation type="submission" date="2020-07" db="EMBL/GenBank/DDBJ databases">
        <title>Sequencing the genomes of 1000 actinobacteria strains.</title>
        <authorList>
            <person name="Klenk H.-P."/>
        </authorList>
    </citation>
    <scope>NUCLEOTIDE SEQUENCE [LARGE SCALE GENOMIC DNA]</scope>
    <source>
        <strain evidence="10 11">DSM 17380</strain>
    </source>
</reference>
<dbReference type="EMBL" id="JACCBD010000001">
    <property type="protein sequence ID" value="NYD28036.1"/>
    <property type="molecule type" value="Genomic_DNA"/>
</dbReference>
<dbReference type="Gene3D" id="2.60.40.10">
    <property type="entry name" value="Immunoglobulins"/>
    <property type="match status" value="2"/>
</dbReference>
<evidence type="ECO:0000259" key="8">
    <source>
        <dbReference type="Pfam" id="PF16555"/>
    </source>
</evidence>
<feature type="domain" description="Gram-positive pilin subunit D1 N-terminal" evidence="8">
    <location>
        <begin position="41"/>
        <end position="193"/>
    </location>
</feature>
<dbReference type="InterPro" id="IPR019931">
    <property type="entry name" value="LPXTG_anchor"/>
</dbReference>
<evidence type="ECO:0000256" key="2">
    <source>
        <dbReference type="ARBA" id="ARBA00022525"/>
    </source>
</evidence>
<keyword evidence="1" id="KW-0134">Cell wall</keyword>
<evidence type="ECO:0000256" key="5">
    <source>
        <dbReference type="SAM" id="Phobius"/>
    </source>
</evidence>
<comment type="caution">
    <text evidence="10">The sequence shown here is derived from an EMBL/GenBank/DDBJ whole genome shotgun (WGS) entry which is preliminary data.</text>
</comment>
<keyword evidence="5" id="KW-0472">Membrane</keyword>
<evidence type="ECO:0000313" key="11">
    <source>
        <dbReference type="Proteomes" id="UP000586095"/>
    </source>
</evidence>
<gene>
    <name evidence="10" type="ORF">BJ960_002839</name>
</gene>
<evidence type="ECO:0000256" key="3">
    <source>
        <dbReference type="ARBA" id="ARBA00022729"/>
    </source>
</evidence>